<reference evidence="1 2" key="1">
    <citation type="journal article" date="2019" name="Mol. Ecol. Resour.">
        <title>Improving Illumina assemblies with Hi-C and long reads: an example with the North African dromedary.</title>
        <authorList>
            <person name="Elbers J.P."/>
            <person name="Rogers M.F."/>
            <person name="Perelman P.L."/>
            <person name="Proskuryakova A.A."/>
            <person name="Serdyukova N.A."/>
            <person name="Johnson W.E."/>
            <person name="Horin P."/>
            <person name="Corander J."/>
            <person name="Murphy D."/>
            <person name="Burger P.A."/>
        </authorList>
    </citation>
    <scope>NUCLEOTIDE SEQUENCE [LARGE SCALE GENOMIC DNA]</scope>
    <source>
        <strain evidence="1">Drom800</strain>
        <tissue evidence="1">Blood</tissue>
    </source>
</reference>
<evidence type="ECO:0000313" key="2">
    <source>
        <dbReference type="Proteomes" id="UP000299084"/>
    </source>
</evidence>
<protein>
    <submittedName>
        <fullName evidence="1">Uncharacterized protein</fullName>
    </submittedName>
</protein>
<dbReference type="Proteomes" id="UP000299084">
    <property type="component" value="Unassembled WGS sequence"/>
</dbReference>
<sequence>MGVCESKCPQSGTRNGVFDPAGRVAGGLVGHQDGVLIQQGTPLQLRLLLRTGFQLRQLLIKPSAESVQEAVLPGSRRALCAEEEESCWTSSWKTERLRPSGAGNPKSCLSFRQEEGEILLICPRSTKVLLAGHSPESRWIQTRVEPLGTLQVLLAWLRWVTLFSEDLPLVRPLVQKSALRSMKELQELSQAHVEAKTVSTGERRTAARARCMCPEGTLV</sequence>
<gene>
    <name evidence="1" type="ORF">Cadr_000015557</name>
</gene>
<accession>A0A5N4EAG2</accession>
<dbReference type="EMBL" id="JWIN03000004">
    <property type="protein sequence ID" value="KAB1280330.1"/>
    <property type="molecule type" value="Genomic_DNA"/>
</dbReference>
<name>A0A5N4EAG2_CAMDR</name>
<comment type="caution">
    <text evidence="1">The sequence shown here is derived from an EMBL/GenBank/DDBJ whole genome shotgun (WGS) entry which is preliminary data.</text>
</comment>
<keyword evidence="2" id="KW-1185">Reference proteome</keyword>
<dbReference type="AlphaFoldDB" id="A0A5N4EAG2"/>
<organism evidence="1 2">
    <name type="scientific">Camelus dromedarius</name>
    <name type="common">Dromedary</name>
    <name type="synonym">Arabian camel</name>
    <dbReference type="NCBI Taxonomy" id="9838"/>
    <lineage>
        <taxon>Eukaryota</taxon>
        <taxon>Metazoa</taxon>
        <taxon>Chordata</taxon>
        <taxon>Craniata</taxon>
        <taxon>Vertebrata</taxon>
        <taxon>Euteleostomi</taxon>
        <taxon>Mammalia</taxon>
        <taxon>Eutheria</taxon>
        <taxon>Laurasiatheria</taxon>
        <taxon>Artiodactyla</taxon>
        <taxon>Tylopoda</taxon>
        <taxon>Camelidae</taxon>
        <taxon>Camelus</taxon>
    </lineage>
</organism>
<evidence type="ECO:0000313" key="1">
    <source>
        <dbReference type="EMBL" id="KAB1280330.1"/>
    </source>
</evidence>
<proteinExistence type="predicted"/>